<dbReference type="Pfam" id="PF08238">
    <property type="entry name" value="Sel1"/>
    <property type="match status" value="6"/>
</dbReference>
<gene>
    <name evidence="4" type="ORF">FMOSSE_LOCUS4403</name>
</gene>
<dbReference type="InterPro" id="IPR006597">
    <property type="entry name" value="Sel1-like"/>
</dbReference>
<keyword evidence="5" id="KW-1185">Reference proteome</keyword>
<dbReference type="SMART" id="SM00671">
    <property type="entry name" value="SEL1"/>
    <property type="match status" value="5"/>
</dbReference>
<accession>A0A9N9F4D6</accession>
<dbReference type="EMBL" id="CAJVPP010000739">
    <property type="protein sequence ID" value="CAG8508334.1"/>
    <property type="molecule type" value="Genomic_DNA"/>
</dbReference>
<name>A0A9N9F4D6_FUNMO</name>
<dbReference type="InterPro" id="IPR000719">
    <property type="entry name" value="Prot_kinase_dom"/>
</dbReference>
<dbReference type="SUPFAM" id="SSF56112">
    <property type="entry name" value="Protein kinase-like (PK-like)"/>
    <property type="match status" value="1"/>
</dbReference>
<evidence type="ECO:0000259" key="3">
    <source>
        <dbReference type="PROSITE" id="PS50011"/>
    </source>
</evidence>
<proteinExistence type="inferred from homology"/>
<dbReference type="GO" id="GO:0005524">
    <property type="term" value="F:ATP binding"/>
    <property type="evidence" value="ECO:0007669"/>
    <property type="project" value="InterPro"/>
</dbReference>
<comment type="similarity">
    <text evidence="1">Belongs to the sel-1 family.</text>
</comment>
<evidence type="ECO:0000256" key="1">
    <source>
        <dbReference type="ARBA" id="ARBA00038101"/>
    </source>
</evidence>
<dbReference type="Proteomes" id="UP000789375">
    <property type="component" value="Unassembled WGS sequence"/>
</dbReference>
<dbReference type="Pfam" id="PF00069">
    <property type="entry name" value="Pkinase"/>
    <property type="match status" value="1"/>
</dbReference>
<sequence length="735" mass="84596">MAALRKMYIKKDEVSRNENPISNNGGKTKVYKGNFKGQDVAIKLSESSSLTWQEKSKLSNEILLGLEYCHDKHIFHLNLKLSNILIMEDGTIKLMDFKVNNNKGDNKSDVENGVERDSLYWFSPERICKDEKMRMCFEEKSHLSDIYSCGLILWSVACNGMIPYENMDEEEIEKEKSNINTIQGLVEKISKDCPGEYLETINNLTKYNPEERYSLSTAIAKLQSIFQEEKMSDSDQIVGDSQITYDTFPQNSTKLQQEQIRRELQRSGIIKINSEQKNIEQPPVKKDKIDEETSNQPRNSISSPDLKHFVVKSLSEQDKKERRHSSAEVVGNNAKSFRRSGVGFQENPILINPRASCSTNISFYYQPSQLPSPLSNPCYRNTLASNLSTKFTSPLSHYSSISSLNNLNHNRVVATPSINSQFSFIEELFEFYQSQIRIDLGSFPKQFQYWLKSKQLNPTSIFELVKNIPSQKNYESLLGMLYENGIGTLQNKILAFHCYTMGKDNNDPISKALLANAYFIGCGTKKNIKHAFALWKKYANEGNIWCQFMLAEYYYNSTISVHCFGKTDLLFKDGSKEAFTWYMKSAQGGYISAEYKVGCCYKKGFGAIKSSLAAFQWYLKAAINGFMIAQYKVAKCYQKESDGYGKYNEKKDENEAFKWYIKSASNRYEKAMKIVAEEYENGFHVDKDLVEARKWYELAFLLDLDWACAKLKQWCKQDIIKNNDPLYYEILDIAE</sequence>
<dbReference type="AlphaFoldDB" id="A0A9N9F4D6"/>
<comment type="caution">
    <text evidence="4">The sequence shown here is derived from an EMBL/GenBank/DDBJ whole genome shotgun (WGS) entry which is preliminary data.</text>
</comment>
<evidence type="ECO:0000313" key="4">
    <source>
        <dbReference type="EMBL" id="CAG8508334.1"/>
    </source>
</evidence>
<dbReference type="PANTHER" id="PTHR11102:SF160">
    <property type="entry name" value="ERAD-ASSOCIATED E3 UBIQUITIN-PROTEIN LIGASE COMPONENT HRD3"/>
    <property type="match status" value="1"/>
</dbReference>
<evidence type="ECO:0000313" key="5">
    <source>
        <dbReference type="Proteomes" id="UP000789375"/>
    </source>
</evidence>
<dbReference type="Gene3D" id="1.25.40.10">
    <property type="entry name" value="Tetratricopeptide repeat domain"/>
    <property type="match status" value="1"/>
</dbReference>
<dbReference type="Gene3D" id="1.10.510.10">
    <property type="entry name" value="Transferase(Phosphotransferase) domain 1"/>
    <property type="match status" value="1"/>
</dbReference>
<reference evidence="4" key="1">
    <citation type="submission" date="2021-06" db="EMBL/GenBank/DDBJ databases">
        <authorList>
            <person name="Kallberg Y."/>
            <person name="Tangrot J."/>
            <person name="Rosling A."/>
        </authorList>
    </citation>
    <scope>NUCLEOTIDE SEQUENCE</scope>
    <source>
        <strain evidence="4">87-6 pot B 2015</strain>
    </source>
</reference>
<dbReference type="InterPro" id="IPR050767">
    <property type="entry name" value="Sel1_AlgK"/>
</dbReference>
<dbReference type="SUPFAM" id="SSF81901">
    <property type="entry name" value="HCP-like"/>
    <property type="match status" value="2"/>
</dbReference>
<dbReference type="PANTHER" id="PTHR11102">
    <property type="entry name" value="SEL-1-LIKE PROTEIN"/>
    <property type="match status" value="1"/>
</dbReference>
<feature type="compositionally biased region" description="Polar residues" evidence="2">
    <location>
        <begin position="294"/>
        <end position="303"/>
    </location>
</feature>
<dbReference type="InterPro" id="IPR011009">
    <property type="entry name" value="Kinase-like_dom_sf"/>
</dbReference>
<feature type="region of interest" description="Disordered" evidence="2">
    <location>
        <begin position="271"/>
        <end position="306"/>
    </location>
</feature>
<evidence type="ECO:0000256" key="2">
    <source>
        <dbReference type="SAM" id="MobiDB-lite"/>
    </source>
</evidence>
<feature type="domain" description="Protein kinase" evidence="3">
    <location>
        <begin position="1"/>
        <end position="226"/>
    </location>
</feature>
<dbReference type="PROSITE" id="PS50011">
    <property type="entry name" value="PROTEIN_KINASE_DOM"/>
    <property type="match status" value="1"/>
</dbReference>
<organism evidence="4 5">
    <name type="scientific">Funneliformis mosseae</name>
    <name type="common">Endomycorrhizal fungus</name>
    <name type="synonym">Glomus mosseae</name>
    <dbReference type="NCBI Taxonomy" id="27381"/>
    <lineage>
        <taxon>Eukaryota</taxon>
        <taxon>Fungi</taxon>
        <taxon>Fungi incertae sedis</taxon>
        <taxon>Mucoromycota</taxon>
        <taxon>Glomeromycotina</taxon>
        <taxon>Glomeromycetes</taxon>
        <taxon>Glomerales</taxon>
        <taxon>Glomeraceae</taxon>
        <taxon>Funneliformis</taxon>
    </lineage>
</organism>
<protein>
    <submittedName>
        <fullName evidence="4">11482_t:CDS:1</fullName>
    </submittedName>
</protein>
<dbReference type="GO" id="GO:0004672">
    <property type="term" value="F:protein kinase activity"/>
    <property type="evidence" value="ECO:0007669"/>
    <property type="project" value="InterPro"/>
</dbReference>
<dbReference type="InterPro" id="IPR011990">
    <property type="entry name" value="TPR-like_helical_dom_sf"/>
</dbReference>